<dbReference type="STRING" id="1314783.A0A165QXS7"/>
<dbReference type="InterPro" id="IPR045249">
    <property type="entry name" value="HARBI1-like"/>
</dbReference>
<dbReference type="EMBL" id="KV429053">
    <property type="protein sequence ID" value="KZT70061.1"/>
    <property type="molecule type" value="Genomic_DNA"/>
</dbReference>
<evidence type="ECO:0000259" key="8">
    <source>
        <dbReference type="Pfam" id="PF13359"/>
    </source>
</evidence>
<dbReference type="Pfam" id="PF13359">
    <property type="entry name" value="DDE_Tnp_4"/>
    <property type="match status" value="1"/>
</dbReference>
<evidence type="ECO:0000313" key="10">
    <source>
        <dbReference type="Proteomes" id="UP000076727"/>
    </source>
</evidence>
<dbReference type="PANTHER" id="PTHR22930:SF85">
    <property type="entry name" value="GH03217P-RELATED"/>
    <property type="match status" value="1"/>
</dbReference>
<dbReference type="PANTHER" id="PTHR22930">
    <property type="match status" value="1"/>
</dbReference>
<comment type="similarity">
    <text evidence="3">Belongs to the HARBI1 family.</text>
</comment>
<evidence type="ECO:0000256" key="4">
    <source>
        <dbReference type="ARBA" id="ARBA00022722"/>
    </source>
</evidence>
<evidence type="ECO:0000256" key="7">
    <source>
        <dbReference type="ARBA" id="ARBA00023242"/>
    </source>
</evidence>
<dbReference type="GO" id="GO:0046872">
    <property type="term" value="F:metal ion binding"/>
    <property type="evidence" value="ECO:0007669"/>
    <property type="project" value="UniProtKB-KW"/>
</dbReference>
<dbReference type="InterPro" id="IPR027806">
    <property type="entry name" value="HARBI1_dom"/>
</dbReference>
<keyword evidence="10" id="KW-1185">Reference proteome</keyword>
<name>A0A165QXS7_9APHY</name>
<evidence type="ECO:0000256" key="5">
    <source>
        <dbReference type="ARBA" id="ARBA00022723"/>
    </source>
</evidence>
<organism evidence="9 10">
    <name type="scientific">Daedalea quercina L-15889</name>
    <dbReference type="NCBI Taxonomy" id="1314783"/>
    <lineage>
        <taxon>Eukaryota</taxon>
        <taxon>Fungi</taxon>
        <taxon>Dikarya</taxon>
        <taxon>Basidiomycota</taxon>
        <taxon>Agaricomycotina</taxon>
        <taxon>Agaricomycetes</taxon>
        <taxon>Polyporales</taxon>
        <taxon>Fomitopsis</taxon>
    </lineage>
</organism>
<sequence>VGRYGPGAAVLEIADTAGVSVGSVHNFTRRCIIALLSLHDQVFHFRDEEQMQGAAQCAANKSGTNAWHGGHLATDGTPIPFFSRPGWYGQDFYGKDKVYAMQLTLVIFIHTLLIADYAVGRPGSTHDASAFQDTRLFKHHDDLLHAYEWIWADSAYTLAAWLITPFKKPRGGELTPEQKRFNYYLSKIHVAVEHAIGLLKLHWSSLKELRIHITDRAQWAYAVMWIRSCLILHNLILRSELAQGRNLAKEQIWSQVMQDFGCSVEDMRSVPSDEADMGDEEEGTPEGKNMRQWLMEQLLAVHPL</sequence>
<feature type="non-terminal residue" evidence="9">
    <location>
        <position position="1"/>
    </location>
</feature>
<dbReference type="GO" id="GO:0016787">
    <property type="term" value="F:hydrolase activity"/>
    <property type="evidence" value="ECO:0007669"/>
    <property type="project" value="UniProtKB-KW"/>
</dbReference>
<gene>
    <name evidence="9" type="ORF">DAEQUDRAFT_668173</name>
</gene>
<comment type="subcellular location">
    <subcellularLocation>
        <location evidence="2">Nucleus</location>
    </subcellularLocation>
</comment>
<evidence type="ECO:0000256" key="6">
    <source>
        <dbReference type="ARBA" id="ARBA00022801"/>
    </source>
</evidence>
<evidence type="ECO:0000256" key="3">
    <source>
        <dbReference type="ARBA" id="ARBA00006958"/>
    </source>
</evidence>
<dbReference type="GO" id="GO:0005634">
    <property type="term" value="C:nucleus"/>
    <property type="evidence" value="ECO:0007669"/>
    <property type="project" value="UniProtKB-SubCell"/>
</dbReference>
<dbReference type="Proteomes" id="UP000076727">
    <property type="component" value="Unassembled WGS sequence"/>
</dbReference>
<keyword evidence="4" id="KW-0540">Nuclease</keyword>
<evidence type="ECO:0000313" key="9">
    <source>
        <dbReference type="EMBL" id="KZT70061.1"/>
    </source>
</evidence>
<accession>A0A165QXS7</accession>
<evidence type="ECO:0000256" key="1">
    <source>
        <dbReference type="ARBA" id="ARBA00001968"/>
    </source>
</evidence>
<proteinExistence type="inferred from homology"/>
<comment type="cofactor">
    <cofactor evidence="1">
        <name>a divalent metal cation</name>
        <dbReference type="ChEBI" id="CHEBI:60240"/>
    </cofactor>
</comment>
<evidence type="ECO:0000256" key="2">
    <source>
        <dbReference type="ARBA" id="ARBA00004123"/>
    </source>
</evidence>
<dbReference type="OrthoDB" id="2801377at2759"/>
<keyword evidence="5" id="KW-0479">Metal-binding</keyword>
<keyword evidence="7" id="KW-0539">Nucleus</keyword>
<keyword evidence="6" id="KW-0378">Hydrolase</keyword>
<feature type="domain" description="DDE Tnp4" evidence="8">
    <location>
        <begin position="75"/>
        <end position="225"/>
    </location>
</feature>
<reference evidence="9 10" key="1">
    <citation type="journal article" date="2016" name="Mol. Biol. Evol.">
        <title>Comparative Genomics of Early-Diverging Mushroom-Forming Fungi Provides Insights into the Origins of Lignocellulose Decay Capabilities.</title>
        <authorList>
            <person name="Nagy L.G."/>
            <person name="Riley R."/>
            <person name="Tritt A."/>
            <person name="Adam C."/>
            <person name="Daum C."/>
            <person name="Floudas D."/>
            <person name="Sun H."/>
            <person name="Yadav J.S."/>
            <person name="Pangilinan J."/>
            <person name="Larsson K.H."/>
            <person name="Matsuura K."/>
            <person name="Barry K."/>
            <person name="Labutti K."/>
            <person name="Kuo R."/>
            <person name="Ohm R.A."/>
            <person name="Bhattacharya S.S."/>
            <person name="Shirouzu T."/>
            <person name="Yoshinaga Y."/>
            <person name="Martin F.M."/>
            <person name="Grigoriev I.V."/>
            <person name="Hibbett D.S."/>
        </authorList>
    </citation>
    <scope>NUCLEOTIDE SEQUENCE [LARGE SCALE GENOMIC DNA]</scope>
    <source>
        <strain evidence="9 10">L-15889</strain>
    </source>
</reference>
<dbReference type="AlphaFoldDB" id="A0A165QXS7"/>
<protein>
    <recommendedName>
        <fullName evidence="8">DDE Tnp4 domain-containing protein</fullName>
    </recommendedName>
</protein>
<dbReference type="GO" id="GO:0004518">
    <property type="term" value="F:nuclease activity"/>
    <property type="evidence" value="ECO:0007669"/>
    <property type="project" value="UniProtKB-KW"/>
</dbReference>